<keyword evidence="1" id="KW-0812">Transmembrane</keyword>
<evidence type="ECO:0000313" key="2">
    <source>
        <dbReference type="EMBL" id="QHT09074.1"/>
    </source>
</evidence>
<dbReference type="EMBL" id="MN739508">
    <property type="protein sequence ID" value="QHT09074.1"/>
    <property type="molecule type" value="Genomic_DNA"/>
</dbReference>
<name>A0A6C0CZ56_9ZZZZ</name>
<dbReference type="AlphaFoldDB" id="A0A6C0CZ56"/>
<accession>A0A6C0CZ56</accession>
<organism evidence="2">
    <name type="scientific">viral metagenome</name>
    <dbReference type="NCBI Taxonomy" id="1070528"/>
    <lineage>
        <taxon>unclassified sequences</taxon>
        <taxon>metagenomes</taxon>
        <taxon>organismal metagenomes</taxon>
    </lineage>
</organism>
<reference evidence="2" key="1">
    <citation type="journal article" date="2020" name="Nature">
        <title>Giant virus diversity and host interactions through global metagenomics.</title>
        <authorList>
            <person name="Schulz F."/>
            <person name="Roux S."/>
            <person name="Paez-Espino D."/>
            <person name="Jungbluth S."/>
            <person name="Walsh D.A."/>
            <person name="Denef V.J."/>
            <person name="McMahon K.D."/>
            <person name="Konstantinidis K.T."/>
            <person name="Eloe-Fadrosh E.A."/>
            <person name="Kyrpides N.C."/>
            <person name="Woyke T."/>
        </authorList>
    </citation>
    <scope>NUCLEOTIDE SEQUENCE</scope>
    <source>
        <strain evidence="2">GVMAG-M-3300023110-24</strain>
    </source>
</reference>
<sequence length="58" mass="6675">MMDESDEPLHPMCVLILIVLSIFQMMFMADTGRTFDIFGNVYVNGEFSFVETMLYGLN</sequence>
<protein>
    <submittedName>
        <fullName evidence="2">Uncharacterized protein</fullName>
    </submittedName>
</protein>
<proteinExistence type="predicted"/>
<evidence type="ECO:0000256" key="1">
    <source>
        <dbReference type="SAM" id="Phobius"/>
    </source>
</evidence>
<keyword evidence="1" id="KW-0472">Membrane</keyword>
<feature type="transmembrane region" description="Helical" evidence="1">
    <location>
        <begin position="12"/>
        <end position="29"/>
    </location>
</feature>
<keyword evidence="1" id="KW-1133">Transmembrane helix</keyword>